<dbReference type="GO" id="GO:0032259">
    <property type="term" value="P:methylation"/>
    <property type="evidence" value="ECO:0007669"/>
    <property type="project" value="UniProtKB-KW"/>
</dbReference>
<dbReference type="KEGG" id="cox:E0W60_05595"/>
<organism evidence="2 3">
    <name type="scientific">Cupriavidus oxalaticus</name>
    <dbReference type="NCBI Taxonomy" id="96344"/>
    <lineage>
        <taxon>Bacteria</taxon>
        <taxon>Pseudomonadati</taxon>
        <taxon>Pseudomonadota</taxon>
        <taxon>Betaproteobacteria</taxon>
        <taxon>Burkholderiales</taxon>
        <taxon>Burkholderiaceae</taxon>
        <taxon>Cupriavidus</taxon>
    </lineage>
</organism>
<dbReference type="InterPro" id="IPR029063">
    <property type="entry name" value="SAM-dependent_MTases_sf"/>
</dbReference>
<sequence>MTTAATPTGSVLAQRFKQRLKPFMPAWLLKFRRDGVIRRESSLYEGKSLGEIFTHVYETGAWGVAEDQSGFYSGSSSHDPKIVEPYVEAVTAYLTAMPERPSVVDMGCGDFNVGKRLRAVCGRYIGCDVVDAAIQSNRTRFADLDVDFRCVDITTDLLPPGDIVFLRQVLDHLDNARIATVLSKLGPYKVLILTEYLPQSANFTPNLDKTIGSHLRLFGAQPSGLVLTAPPFNLKVLSARILCEVPDSGGVIRTIAYRLPGR</sequence>
<dbReference type="EMBL" id="CP038634">
    <property type="protein sequence ID" value="QBY50655.1"/>
    <property type="molecule type" value="Genomic_DNA"/>
</dbReference>
<evidence type="ECO:0000313" key="2">
    <source>
        <dbReference type="EMBL" id="QBY50655.1"/>
    </source>
</evidence>
<proteinExistence type="predicted"/>
<dbReference type="InterPro" id="IPR013217">
    <property type="entry name" value="Methyltransf_12"/>
</dbReference>
<dbReference type="RefSeq" id="WP_135703293.1">
    <property type="nucleotide sequence ID" value="NZ_CP038634.1"/>
</dbReference>
<protein>
    <submittedName>
        <fullName evidence="2">Class I SAM-dependent methyltransferase</fullName>
    </submittedName>
</protein>
<keyword evidence="2" id="KW-0489">Methyltransferase</keyword>
<gene>
    <name evidence="2" type="ORF">E0W60_05595</name>
</gene>
<name>A0A4P7L660_9BURK</name>
<dbReference type="GO" id="GO:0008168">
    <property type="term" value="F:methyltransferase activity"/>
    <property type="evidence" value="ECO:0007669"/>
    <property type="project" value="UniProtKB-KW"/>
</dbReference>
<evidence type="ECO:0000259" key="1">
    <source>
        <dbReference type="Pfam" id="PF08242"/>
    </source>
</evidence>
<feature type="domain" description="Methyltransferase type 12" evidence="1">
    <location>
        <begin position="104"/>
        <end position="184"/>
    </location>
</feature>
<dbReference type="OrthoDB" id="20930at2"/>
<dbReference type="Gene3D" id="3.40.50.150">
    <property type="entry name" value="Vaccinia Virus protein VP39"/>
    <property type="match status" value="1"/>
</dbReference>
<dbReference type="AlphaFoldDB" id="A0A4P7L660"/>
<accession>A0A4P7L660</accession>
<keyword evidence="2" id="KW-0808">Transferase</keyword>
<evidence type="ECO:0000313" key="3">
    <source>
        <dbReference type="Proteomes" id="UP000295294"/>
    </source>
</evidence>
<dbReference type="SUPFAM" id="SSF53335">
    <property type="entry name" value="S-adenosyl-L-methionine-dependent methyltransferases"/>
    <property type="match status" value="1"/>
</dbReference>
<reference evidence="2 3" key="1">
    <citation type="submission" date="2019-03" db="EMBL/GenBank/DDBJ databases">
        <title>Efficiently degradation of phenoxyalkanoic acid herbicides by Cupriavidus oxalaticus strain X32.</title>
        <authorList>
            <person name="Sheng X."/>
        </authorList>
    </citation>
    <scope>NUCLEOTIDE SEQUENCE [LARGE SCALE GENOMIC DNA]</scope>
    <source>
        <strain evidence="2 3">X32</strain>
    </source>
</reference>
<dbReference type="Proteomes" id="UP000295294">
    <property type="component" value="Chromosome 1"/>
</dbReference>
<dbReference type="Pfam" id="PF08242">
    <property type="entry name" value="Methyltransf_12"/>
    <property type="match status" value="1"/>
</dbReference>